<dbReference type="EMBL" id="KT224359">
    <property type="protein sequence ID" value="ALA13151.1"/>
    <property type="molecule type" value="Genomic_DNA"/>
</dbReference>
<evidence type="ECO:0000313" key="4">
    <source>
        <dbReference type="EMBL" id="ALA13151.1"/>
    </source>
</evidence>
<dbReference type="Proteomes" id="UP000204602">
    <property type="component" value="Segment"/>
</dbReference>
<gene>
    <name evidence="4" type="ORF">TSARBOMBA_35</name>
</gene>
<dbReference type="OrthoDB" id="9026at10239"/>
<dbReference type="RefSeq" id="YP_009206870.1">
    <property type="nucleotide sequence ID" value="NC_028890.1"/>
</dbReference>
<evidence type="ECO:0000256" key="2">
    <source>
        <dbReference type="ARBA" id="ARBA00022840"/>
    </source>
</evidence>
<dbReference type="InterPro" id="IPR027417">
    <property type="entry name" value="P-loop_NTPase"/>
</dbReference>
<dbReference type="Gene3D" id="3.40.50.300">
    <property type="entry name" value="P-loop containing nucleotide triphosphate hydrolases"/>
    <property type="match status" value="1"/>
</dbReference>
<evidence type="ECO:0000256" key="1">
    <source>
        <dbReference type="ARBA" id="ARBA00022741"/>
    </source>
</evidence>
<dbReference type="InterPro" id="IPR003714">
    <property type="entry name" value="PhoH"/>
</dbReference>
<evidence type="ECO:0000313" key="5">
    <source>
        <dbReference type="Proteomes" id="UP000204602"/>
    </source>
</evidence>
<keyword evidence="5" id="KW-1185">Reference proteome</keyword>
<dbReference type="GeneID" id="26633361"/>
<organism evidence="4 5">
    <name type="scientific">Bacillus phage TsarBomba</name>
    <dbReference type="NCBI Taxonomy" id="1690456"/>
    <lineage>
        <taxon>Viruses</taxon>
        <taxon>Duplodnaviria</taxon>
        <taxon>Heunggongvirae</taxon>
        <taxon>Uroviricota</taxon>
        <taxon>Caudoviricetes</taxon>
        <taxon>Herelleviridae</taxon>
        <taxon>Bastillevirinae</taxon>
        <taxon>Tsarbombavirus</taxon>
        <taxon>Tsarbombavirus tsarbomba</taxon>
    </lineage>
</organism>
<dbReference type="Pfam" id="PF02562">
    <property type="entry name" value="PhoH"/>
    <property type="match status" value="1"/>
</dbReference>
<dbReference type="PANTHER" id="PTHR30473">
    <property type="entry name" value="PROTEIN PHOH"/>
    <property type="match status" value="1"/>
</dbReference>
<dbReference type="GO" id="GO:0005524">
    <property type="term" value="F:ATP binding"/>
    <property type="evidence" value="ECO:0007669"/>
    <property type="project" value="UniProtKB-KW"/>
</dbReference>
<reference evidence="4 5" key="1">
    <citation type="journal article" date="2015" name="Genome Announc.">
        <title>Complete Genome Sequence of Bacillus cereus Group Phage TsarBomba.</title>
        <authorList>
            <person name="Erill I."/>
            <person name="Caruso S.M."/>
        </authorList>
    </citation>
    <scope>NUCLEOTIDE SEQUENCE [LARGE SCALE GENOMIC DNA]</scope>
</reference>
<dbReference type="SUPFAM" id="SSF52540">
    <property type="entry name" value="P-loop containing nucleoside triphosphate hydrolases"/>
    <property type="match status" value="1"/>
</dbReference>
<dbReference type="KEGG" id="vg:26633361"/>
<dbReference type="InterPro" id="IPR051451">
    <property type="entry name" value="PhoH2-like"/>
</dbReference>
<sequence>MAGTERLSLDKLSKQEFPLIKSLDREQQDMVAKLYKHQRVMVDSVAGSGKTTVTTQAMNALLKKGLIDRLYYVVFPVQEKSLGFLPGEVSDKIKEYAVPFMQALEGANISTQFLNYELMTDEFANYDYKVAPHTFMRGRTFSKVGIIIDEAQNATKDELKKVLTRIDDSCYVAITGHNGQIDIAKDASGFAAYIHHFKQGVETGIYPEMGFASLTHNYRGKFSSFADQL</sequence>
<name>A0A0K2D0M7_9CAUD</name>
<proteinExistence type="predicted"/>
<feature type="domain" description="PhoH-like protein" evidence="3">
    <location>
        <begin position="20"/>
        <end position="199"/>
    </location>
</feature>
<keyword evidence="1" id="KW-0547">Nucleotide-binding</keyword>
<keyword evidence="2" id="KW-0067">ATP-binding</keyword>
<evidence type="ECO:0000259" key="3">
    <source>
        <dbReference type="Pfam" id="PF02562"/>
    </source>
</evidence>
<protein>
    <submittedName>
        <fullName evidence="4">PhoH</fullName>
    </submittedName>
</protein>
<accession>A0A0K2D0M7</accession>